<dbReference type="GO" id="GO:0005886">
    <property type="term" value="C:plasma membrane"/>
    <property type="evidence" value="ECO:0007669"/>
    <property type="project" value="UniProtKB-SubCell"/>
</dbReference>
<dbReference type="SMART" id="SM00365">
    <property type="entry name" value="LRR_SD22"/>
    <property type="match status" value="4"/>
</dbReference>
<evidence type="ECO:0000256" key="17">
    <source>
        <dbReference type="ARBA" id="ARBA00023170"/>
    </source>
</evidence>
<dbReference type="InterPro" id="IPR000719">
    <property type="entry name" value="Prot_kinase_dom"/>
</dbReference>
<dbReference type="GO" id="GO:0004674">
    <property type="term" value="F:protein serine/threonine kinase activity"/>
    <property type="evidence" value="ECO:0007669"/>
    <property type="project" value="UniProtKB-KW"/>
</dbReference>
<dbReference type="Gene3D" id="1.10.510.10">
    <property type="entry name" value="Transferase(Phosphotransferase) domain 1"/>
    <property type="match status" value="1"/>
</dbReference>
<dbReference type="SMART" id="SM00220">
    <property type="entry name" value="S_TKc"/>
    <property type="match status" value="1"/>
</dbReference>
<keyword evidence="5" id="KW-0723">Serine/threonine-protein kinase</keyword>
<evidence type="ECO:0000313" key="23">
    <source>
        <dbReference type="Proteomes" id="UP000230069"/>
    </source>
</evidence>
<evidence type="ECO:0000256" key="1">
    <source>
        <dbReference type="ARBA" id="ARBA00004162"/>
    </source>
</evidence>
<dbReference type="PANTHER" id="PTHR27008:SF596">
    <property type="entry name" value="OS02G0215500 PROTEIN"/>
    <property type="match status" value="1"/>
</dbReference>
<evidence type="ECO:0000256" key="6">
    <source>
        <dbReference type="ARBA" id="ARBA00022553"/>
    </source>
</evidence>
<evidence type="ECO:0000256" key="13">
    <source>
        <dbReference type="ARBA" id="ARBA00022777"/>
    </source>
</evidence>
<dbReference type="Gene3D" id="3.80.10.10">
    <property type="entry name" value="Ribonuclease Inhibitor"/>
    <property type="match status" value="3"/>
</dbReference>
<feature type="non-terminal residue" evidence="22">
    <location>
        <position position="1"/>
    </location>
</feature>
<comment type="catalytic activity">
    <reaction evidence="19">
        <text>L-threonyl-[protein] + ATP = O-phospho-L-threonyl-[protein] + ADP + H(+)</text>
        <dbReference type="Rhea" id="RHEA:46608"/>
        <dbReference type="Rhea" id="RHEA-COMP:11060"/>
        <dbReference type="Rhea" id="RHEA-COMP:11605"/>
        <dbReference type="ChEBI" id="CHEBI:15378"/>
        <dbReference type="ChEBI" id="CHEBI:30013"/>
        <dbReference type="ChEBI" id="CHEBI:30616"/>
        <dbReference type="ChEBI" id="CHEBI:61977"/>
        <dbReference type="ChEBI" id="CHEBI:456216"/>
        <dbReference type="EC" id="2.7.11.1"/>
    </reaction>
</comment>
<dbReference type="OrthoDB" id="676979at2759"/>
<dbReference type="InterPro" id="IPR051809">
    <property type="entry name" value="Plant_receptor-like_S/T_kinase"/>
</dbReference>
<sequence>AATASFYTNETDRVALLAFKSKITEDPLQVMSSWNNSLNFCEWKGVVCDSQNARVENLDLQSKRLVGSISPYLGNLTSLKFIYLQNNMFQGEIPQEVGHLLQLQHFNMTNNFLVGEIPSKLFHCSDLGSISLNFNDLTGKIPPQLGSLSKLIDLSLFSNSLTGGIPPSLGNLSNLRTLSLGSNSLEGRIPDSLSRLKIITYFGLGDNKLSGVVPQWLYNLSSLTDIVIPANNFSGSLPFDISFSLPNLHILAIASNKFTGHIPASLSNSLDISDNNFAGPFPINFGGLDHLWFLNLGGNHLGHGKYNDFDFFTSLTNCSNLQRLGLDENNFGGMLPNSVTNLSTQMKLLAIGGNQIVGSIPLGFENLFNLALLGLENNFFTGRVPQGIGELKNLQQLVLNKNKLSGKIPSSLGNLTQLYELYLQQNNFTENIPSNLWTLSQLRILNLSRNNLSGWMDKEVISFPSLLIKLDLAHNSLTGSIPFEIGSLKNLEELDVSENKLSGQIPTSLGDCLSLERLCMEGNLLEGNIPSSLSSLKGIQDLDLSHNNLSGRIPKGLETLSNMRRLNLSFNELEGVLEKDQTVVAVKVFNLQRKGASKSFVSECEALRNIRHRNLLQVFTSCSTVDFQGNDFKALIFELMPNGNLESWLHPSTEEQNKSRNLSLIQRLNIAIDVISAIDYLHHHSETTIIHSDLKPSNVLLDKDMTAHVGYFGLAKIVSVSSIISRPIHTNSITLKGSIGYVAPEYGLGNELSAYGDVYSYGILLLEMFTGKRPTNEMFANGLSLHEYVKMALPECVMKIVDPCLLFEHENEHDEDTRAEHQNNHTRLFEFLVSIFRIGVACSLESPAERMEVKDVVVNLCTTREAYLRR</sequence>
<keyword evidence="7" id="KW-0433">Leucine-rich repeat</keyword>
<dbReference type="Pfam" id="PF00069">
    <property type="entry name" value="Pkinase"/>
    <property type="match status" value="1"/>
</dbReference>
<evidence type="ECO:0000256" key="5">
    <source>
        <dbReference type="ARBA" id="ARBA00022527"/>
    </source>
</evidence>
<keyword evidence="8" id="KW-0808">Transferase</keyword>
<dbReference type="FunFam" id="1.10.510.10:FF:000358">
    <property type="entry name" value="Putative leucine-rich repeat receptor-like serine/threonine-protein kinase"/>
    <property type="match status" value="1"/>
</dbReference>
<evidence type="ECO:0000256" key="11">
    <source>
        <dbReference type="ARBA" id="ARBA00022737"/>
    </source>
</evidence>
<evidence type="ECO:0000256" key="14">
    <source>
        <dbReference type="ARBA" id="ARBA00022840"/>
    </source>
</evidence>
<dbReference type="PROSITE" id="PS00108">
    <property type="entry name" value="PROTEIN_KINASE_ST"/>
    <property type="match status" value="1"/>
</dbReference>
<dbReference type="InterPro" id="IPR001611">
    <property type="entry name" value="Leu-rich_rpt"/>
</dbReference>
<evidence type="ECO:0000256" key="9">
    <source>
        <dbReference type="ARBA" id="ARBA00022692"/>
    </source>
</evidence>
<dbReference type="InterPro" id="IPR032675">
    <property type="entry name" value="LRR_dom_sf"/>
</dbReference>
<feature type="domain" description="Protein kinase" evidence="21">
    <location>
        <begin position="539"/>
        <end position="868"/>
    </location>
</feature>
<evidence type="ECO:0000256" key="3">
    <source>
        <dbReference type="ARBA" id="ARBA00012513"/>
    </source>
</evidence>
<keyword evidence="4" id="KW-1003">Cell membrane</keyword>
<dbReference type="PROSITE" id="PS50011">
    <property type="entry name" value="PROTEIN_KINASE_DOM"/>
    <property type="match status" value="1"/>
</dbReference>
<dbReference type="FunFam" id="3.80.10.10:FF:000095">
    <property type="entry name" value="LRR receptor-like serine/threonine-protein kinase GSO1"/>
    <property type="match status" value="1"/>
</dbReference>
<dbReference type="InterPro" id="IPR013210">
    <property type="entry name" value="LRR_N_plant-typ"/>
</dbReference>
<evidence type="ECO:0000256" key="16">
    <source>
        <dbReference type="ARBA" id="ARBA00023136"/>
    </source>
</evidence>
<dbReference type="STRING" id="218851.A0A2G5EUC9"/>
<dbReference type="SUPFAM" id="SSF52058">
    <property type="entry name" value="L domain-like"/>
    <property type="match status" value="2"/>
</dbReference>
<dbReference type="Gene3D" id="3.30.200.20">
    <property type="entry name" value="Phosphorylase Kinase, domain 1"/>
    <property type="match status" value="1"/>
</dbReference>
<evidence type="ECO:0000256" key="18">
    <source>
        <dbReference type="ARBA" id="ARBA00023180"/>
    </source>
</evidence>
<reference evidence="22 23" key="1">
    <citation type="submission" date="2017-09" db="EMBL/GenBank/DDBJ databases">
        <title>WGS assembly of Aquilegia coerulea Goldsmith.</title>
        <authorList>
            <person name="Hodges S."/>
            <person name="Kramer E."/>
            <person name="Nordborg M."/>
            <person name="Tomkins J."/>
            <person name="Borevitz J."/>
            <person name="Derieg N."/>
            <person name="Yan J."/>
            <person name="Mihaltcheva S."/>
            <person name="Hayes R.D."/>
            <person name="Rokhsar D."/>
        </authorList>
    </citation>
    <scope>NUCLEOTIDE SEQUENCE [LARGE SCALE GENOMIC DNA]</scope>
    <source>
        <strain evidence="23">cv. Goldsmith</strain>
    </source>
</reference>
<dbReference type="PANTHER" id="PTHR27008">
    <property type="entry name" value="OS04G0122200 PROTEIN"/>
    <property type="match status" value="1"/>
</dbReference>
<dbReference type="InParanoid" id="A0A2G5EUC9"/>
<dbReference type="InterPro" id="IPR003591">
    <property type="entry name" value="Leu-rich_rpt_typical-subtyp"/>
</dbReference>
<dbReference type="InterPro" id="IPR008271">
    <property type="entry name" value="Ser/Thr_kinase_AS"/>
</dbReference>
<dbReference type="InterPro" id="IPR011009">
    <property type="entry name" value="Kinase-like_dom_sf"/>
</dbReference>
<dbReference type="Pfam" id="PF12799">
    <property type="entry name" value="LRR_4"/>
    <property type="match status" value="1"/>
</dbReference>
<gene>
    <name evidence="22" type="ORF">AQUCO_00400320v1</name>
</gene>
<keyword evidence="23" id="KW-1185">Reference proteome</keyword>
<dbReference type="InterPro" id="IPR025875">
    <property type="entry name" value="Leu-rich_rpt_4"/>
</dbReference>
<dbReference type="Proteomes" id="UP000230069">
    <property type="component" value="Unassembled WGS sequence"/>
</dbReference>
<organism evidence="22 23">
    <name type="scientific">Aquilegia coerulea</name>
    <name type="common">Rocky mountain columbine</name>
    <dbReference type="NCBI Taxonomy" id="218851"/>
    <lineage>
        <taxon>Eukaryota</taxon>
        <taxon>Viridiplantae</taxon>
        <taxon>Streptophyta</taxon>
        <taxon>Embryophyta</taxon>
        <taxon>Tracheophyta</taxon>
        <taxon>Spermatophyta</taxon>
        <taxon>Magnoliopsida</taxon>
        <taxon>Ranunculales</taxon>
        <taxon>Ranunculaceae</taxon>
        <taxon>Thalictroideae</taxon>
        <taxon>Aquilegia</taxon>
    </lineage>
</organism>
<dbReference type="Pfam" id="PF00560">
    <property type="entry name" value="LRR_1"/>
    <property type="match status" value="3"/>
</dbReference>
<evidence type="ECO:0000259" key="21">
    <source>
        <dbReference type="PROSITE" id="PS50011"/>
    </source>
</evidence>
<proteinExistence type="inferred from homology"/>
<evidence type="ECO:0000256" key="10">
    <source>
        <dbReference type="ARBA" id="ARBA00022729"/>
    </source>
</evidence>
<dbReference type="SMART" id="SM00369">
    <property type="entry name" value="LRR_TYP"/>
    <property type="match status" value="8"/>
</dbReference>
<keyword evidence="6" id="KW-0597">Phosphoprotein</keyword>
<dbReference type="EMBL" id="KZ305021">
    <property type="protein sequence ID" value="PIA59349.1"/>
    <property type="molecule type" value="Genomic_DNA"/>
</dbReference>
<dbReference type="FunFam" id="3.80.10.10:FF:000288">
    <property type="entry name" value="LRR receptor-like serine/threonine-protein kinase EFR"/>
    <property type="match status" value="1"/>
</dbReference>
<comment type="subcellular location">
    <subcellularLocation>
        <location evidence="1">Cell membrane</location>
        <topology evidence="1">Single-pass membrane protein</topology>
    </subcellularLocation>
</comment>
<keyword evidence="17" id="KW-0675">Receptor</keyword>
<evidence type="ECO:0000256" key="4">
    <source>
        <dbReference type="ARBA" id="ARBA00022475"/>
    </source>
</evidence>
<name>A0A2G5EUC9_AQUCA</name>
<accession>A0A2G5EUC9</accession>
<evidence type="ECO:0000256" key="7">
    <source>
        <dbReference type="ARBA" id="ARBA00022614"/>
    </source>
</evidence>
<evidence type="ECO:0000256" key="20">
    <source>
        <dbReference type="ARBA" id="ARBA00048679"/>
    </source>
</evidence>
<dbReference type="GO" id="GO:0005524">
    <property type="term" value="F:ATP binding"/>
    <property type="evidence" value="ECO:0007669"/>
    <property type="project" value="UniProtKB-KW"/>
</dbReference>
<protein>
    <recommendedName>
        <fullName evidence="3">non-specific serine/threonine protein kinase</fullName>
        <ecNumber evidence="3">2.7.11.1</ecNumber>
    </recommendedName>
</protein>
<dbReference type="Pfam" id="PF08263">
    <property type="entry name" value="LRRNT_2"/>
    <property type="match status" value="1"/>
</dbReference>
<keyword evidence="13" id="KW-0418">Kinase</keyword>
<dbReference type="EC" id="2.7.11.1" evidence="3"/>
<keyword evidence="12" id="KW-0547">Nucleotide-binding</keyword>
<keyword evidence="10" id="KW-0732">Signal</keyword>
<keyword evidence="16" id="KW-0472">Membrane</keyword>
<keyword evidence="14" id="KW-0067">ATP-binding</keyword>
<evidence type="ECO:0000313" key="22">
    <source>
        <dbReference type="EMBL" id="PIA59349.1"/>
    </source>
</evidence>
<evidence type="ECO:0000256" key="12">
    <source>
        <dbReference type="ARBA" id="ARBA00022741"/>
    </source>
</evidence>
<comment type="catalytic activity">
    <reaction evidence="20">
        <text>L-seryl-[protein] + ATP = O-phospho-L-seryl-[protein] + ADP + H(+)</text>
        <dbReference type="Rhea" id="RHEA:17989"/>
        <dbReference type="Rhea" id="RHEA-COMP:9863"/>
        <dbReference type="Rhea" id="RHEA-COMP:11604"/>
        <dbReference type="ChEBI" id="CHEBI:15378"/>
        <dbReference type="ChEBI" id="CHEBI:29999"/>
        <dbReference type="ChEBI" id="CHEBI:30616"/>
        <dbReference type="ChEBI" id="CHEBI:83421"/>
        <dbReference type="ChEBI" id="CHEBI:456216"/>
        <dbReference type="EC" id="2.7.11.1"/>
    </reaction>
</comment>
<evidence type="ECO:0000256" key="15">
    <source>
        <dbReference type="ARBA" id="ARBA00022989"/>
    </source>
</evidence>
<keyword evidence="18" id="KW-0325">Glycoprotein</keyword>
<evidence type="ECO:0000256" key="8">
    <source>
        <dbReference type="ARBA" id="ARBA00022679"/>
    </source>
</evidence>
<comment type="similarity">
    <text evidence="2">Belongs to the protein kinase superfamily. Ser/Thr protein kinase family.</text>
</comment>
<keyword evidence="11" id="KW-0677">Repeat</keyword>
<evidence type="ECO:0000256" key="19">
    <source>
        <dbReference type="ARBA" id="ARBA00047899"/>
    </source>
</evidence>
<keyword evidence="15" id="KW-1133">Transmembrane helix</keyword>
<dbReference type="Pfam" id="PF23598">
    <property type="entry name" value="LRR_14"/>
    <property type="match status" value="1"/>
</dbReference>
<dbReference type="PRINTS" id="PR00019">
    <property type="entry name" value="LEURICHRPT"/>
</dbReference>
<dbReference type="SUPFAM" id="SSF56112">
    <property type="entry name" value="Protein kinase-like (PK-like)"/>
    <property type="match status" value="1"/>
</dbReference>
<keyword evidence="9" id="KW-0812">Transmembrane</keyword>
<evidence type="ECO:0000256" key="2">
    <source>
        <dbReference type="ARBA" id="ARBA00008684"/>
    </source>
</evidence>
<dbReference type="InterPro" id="IPR055414">
    <property type="entry name" value="LRR_R13L4/SHOC2-like"/>
</dbReference>
<dbReference type="AlphaFoldDB" id="A0A2G5EUC9"/>